<dbReference type="Proteomes" id="UP000653343">
    <property type="component" value="Unassembled WGS sequence"/>
</dbReference>
<evidence type="ECO:0000313" key="4">
    <source>
        <dbReference type="Proteomes" id="UP000653343"/>
    </source>
</evidence>
<evidence type="ECO:0000313" key="3">
    <source>
        <dbReference type="EMBL" id="GGX50769.1"/>
    </source>
</evidence>
<dbReference type="PANTHER" id="PTHR33393:SF13">
    <property type="entry name" value="PGA BIOSYNTHESIS PROTEIN CAPA"/>
    <property type="match status" value="1"/>
</dbReference>
<gene>
    <name evidence="3" type="ORF">GCM10010946_31900</name>
</gene>
<dbReference type="CDD" id="cd07381">
    <property type="entry name" value="MPP_CapA"/>
    <property type="match status" value="1"/>
</dbReference>
<evidence type="ECO:0000259" key="2">
    <source>
        <dbReference type="SMART" id="SM00854"/>
    </source>
</evidence>
<feature type="domain" description="Capsule synthesis protein CapA" evidence="2">
    <location>
        <begin position="1"/>
        <end position="236"/>
    </location>
</feature>
<name>A0ABQ2Y189_9BURK</name>
<accession>A0ABQ2Y189</accession>
<sequence>MLFAGDIVPDGIPGNMMKKGRDPLRGVSDILTSTDLRIGNLESVVSLRGERGRKIFTFRAHPVTLKLLKPYFEVLSVANNHSGDFGKTAFLDTLEHTRKAGFMTVGGGKNLRDAHQPLIIEKQGLRIAILAYNEFMPRSFEATSDTPGVAWSEDEQVILDIRHAIEQQRADIVIPFMHWGWENERVASKRQRELAYKMIDAGATAVVGGHPHVTQETEIYRGKPIIYSLGNFLIDSLDNEPQTRGWIARLEIDRQGVIAFDTKPVRLNQRGIPAFMPAQSSPCWHRGLAVPAVCTSASAAWIRPGTSALPAEPATPAQ</sequence>
<reference evidence="4" key="1">
    <citation type="journal article" date="2019" name="Int. J. Syst. Evol. Microbiol.">
        <title>The Global Catalogue of Microorganisms (GCM) 10K type strain sequencing project: providing services to taxonomists for standard genome sequencing and annotation.</title>
        <authorList>
            <consortium name="The Broad Institute Genomics Platform"/>
            <consortium name="The Broad Institute Genome Sequencing Center for Infectious Disease"/>
            <person name="Wu L."/>
            <person name="Ma J."/>
        </authorList>
    </citation>
    <scope>NUCLEOTIDE SEQUENCE [LARGE SCALE GENOMIC DNA]</scope>
    <source>
        <strain evidence="4">KCTC 23917</strain>
    </source>
</reference>
<comment type="caution">
    <text evidence="3">The sequence shown here is derived from an EMBL/GenBank/DDBJ whole genome shotgun (WGS) entry which is preliminary data.</text>
</comment>
<evidence type="ECO:0000256" key="1">
    <source>
        <dbReference type="ARBA" id="ARBA00005662"/>
    </source>
</evidence>
<dbReference type="SUPFAM" id="SSF56300">
    <property type="entry name" value="Metallo-dependent phosphatases"/>
    <property type="match status" value="1"/>
</dbReference>
<proteinExistence type="inferred from homology"/>
<dbReference type="InterPro" id="IPR029052">
    <property type="entry name" value="Metallo-depent_PP-like"/>
</dbReference>
<dbReference type="InterPro" id="IPR052169">
    <property type="entry name" value="CW_Biosynth-Accessory"/>
</dbReference>
<protein>
    <recommendedName>
        <fullName evidence="2">Capsule synthesis protein CapA domain-containing protein</fullName>
    </recommendedName>
</protein>
<dbReference type="Gene3D" id="3.60.21.10">
    <property type="match status" value="1"/>
</dbReference>
<keyword evidence="4" id="KW-1185">Reference proteome</keyword>
<dbReference type="EMBL" id="BMYU01000009">
    <property type="protein sequence ID" value="GGX50769.1"/>
    <property type="molecule type" value="Genomic_DNA"/>
</dbReference>
<dbReference type="PANTHER" id="PTHR33393">
    <property type="entry name" value="POLYGLUTAMINE SYNTHESIS ACCESSORY PROTEIN RV0574C-RELATED"/>
    <property type="match status" value="1"/>
</dbReference>
<dbReference type="SMART" id="SM00854">
    <property type="entry name" value="PGA_cap"/>
    <property type="match status" value="1"/>
</dbReference>
<dbReference type="Pfam" id="PF09587">
    <property type="entry name" value="PGA_cap"/>
    <property type="match status" value="1"/>
</dbReference>
<comment type="similarity">
    <text evidence="1">Belongs to the CapA family.</text>
</comment>
<organism evidence="3 4">
    <name type="scientific">Undibacterium squillarum</name>
    <dbReference type="NCBI Taxonomy" id="1131567"/>
    <lineage>
        <taxon>Bacteria</taxon>
        <taxon>Pseudomonadati</taxon>
        <taxon>Pseudomonadota</taxon>
        <taxon>Betaproteobacteria</taxon>
        <taxon>Burkholderiales</taxon>
        <taxon>Oxalobacteraceae</taxon>
        <taxon>Undibacterium</taxon>
    </lineage>
</organism>
<dbReference type="InterPro" id="IPR019079">
    <property type="entry name" value="Capsule_synth_CapA"/>
</dbReference>